<dbReference type="RefSeq" id="WP_000173546.1">
    <property type="nucleotide sequence ID" value="NZ_BFGD01000109.1"/>
</dbReference>
<comment type="caution">
    <text evidence="1">The sequence shown here is derived from an EMBL/GenBank/DDBJ whole genome shotgun (WGS) entry which is preliminary data.</text>
</comment>
<dbReference type="SUPFAM" id="SSF160472">
    <property type="entry name" value="NMB0513-like"/>
    <property type="match status" value="1"/>
</dbReference>
<evidence type="ECO:0000313" key="1">
    <source>
        <dbReference type="EMBL" id="MIB63944.1"/>
    </source>
</evidence>
<dbReference type="Proteomes" id="UP000271175">
    <property type="component" value="Unassembled WGS sequence"/>
</dbReference>
<dbReference type="AlphaFoldDB" id="A0A137CQL7"/>
<organism evidence="1 2">
    <name type="scientific">Escherichia coli</name>
    <dbReference type="NCBI Taxonomy" id="562"/>
    <lineage>
        <taxon>Bacteria</taxon>
        <taxon>Pseudomonadati</taxon>
        <taxon>Pseudomonadota</taxon>
        <taxon>Gammaproteobacteria</taxon>
        <taxon>Enterobacterales</taxon>
        <taxon>Enterobacteriaceae</taxon>
        <taxon>Escherichia</taxon>
    </lineage>
</organism>
<dbReference type="EMBL" id="ROAL01000054">
    <property type="protein sequence ID" value="MIB63944.1"/>
    <property type="molecule type" value="Genomic_DNA"/>
</dbReference>
<sequence>MTLLLNDKQYNELCEAAEGRNLGAVFSYSEPEEPPPLNFSFEERKKIFLWVLTRLLKEGRIKLAKHGKFLEGSVDEQVERFRQAFPKTEEEMEDGIWFFDESCPGGAVWVLEDGSLEWT</sequence>
<dbReference type="SMR" id="A0A137CQL7"/>
<proteinExistence type="predicted"/>
<reference evidence="1 2" key="1">
    <citation type="submission" date="2018-10" db="EMBL/GenBank/DDBJ databases">
        <authorList>
            <consortium name="NARMS: The National Antimicrobial Resistance Monitoring System"/>
        </authorList>
    </citation>
    <scope>NUCLEOTIDE SEQUENCE [LARGE SCALE GENOMIC DNA]</scope>
    <source>
        <strain evidence="1 2">CVM N17EC0276</strain>
    </source>
</reference>
<protein>
    <submittedName>
        <fullName evidence="1">DUF596 domain-containing protein</fullName>
    </submittedName>
</protein>
<gene>
    <name evidence="1" type="ORF">D9E49_26910</name>
</gene>
<dbReference type="Pfam" id="PF04591">
    <property type="entry name" value="DUF596"/>
    <property type="match status" value="1"/>
</dbReference>
<name>A0A137CQL7_ECOLX</name>
<dbReference type="InterPro" id="IPR007670">
    <property type="entry name" value="DUF596"/>
</dbReference>
<evidence type="ECO:0000313" key="2">
    <source>
        <dbReference type="Proteomes" id="UP000271175"/>
    </source>
</evidence>
<accession>A0A137CQL7</accession>
<dbReference type="Gene3D" id="1.10.3510.10">
    <property type="entry name" value="NMB0513-like"/>
    <property type="match status" value="1"/>
</dbReference>
<dbReference type="InterPro" id="IPR023138">
    <property type="entry name" value="NMB0513-like_sf"/>
</dbReference>